<dbReference type="AlphaFoldDB" id="S8DMI2"/>
<keyword evidence="2" id="KW-1185">Reference proteome</keyword>
<proteinExistence type="predicted"/>
<organism evidence="1 2">
    <name type="scientific">Fomitopsis schrenkii</name>
    <name type="common">Brown rot fungus</name>
    <dbReference type="NCBI Taxonomy" id="2126942"/>
    <lineage>
        <taxon>Eukaryota</taxon>
        <taxon>Fungi</taxon>
        <taxon>Dikarya</taxon>
        <taxon>Basidiomycota</taxon>
        <taxon>Agaricomycotina</taxon>
        <taxon>Agaricomycetes</taxon>
        <taxon>Polyporales</taxon>
        <taxon>Fomitopsis</taxon>
    </lineage>
</organism>
<dbReference type="HOGENOM" id="CLU_2497918_0_0_1"/>
<sequence length="86" mass="9306">MPVIHYLNSLNTPLACIDILGPSLTSSRGVTFCTAVGIAALDLCTELRNSHPSYQDRGTLSVLCSCFGTITIHRRQLPASRTPLTF</sequence>
<dbReference type="Proteomes" id="UP000015241">
    <property type="component" value="Unassembled WGS sequence"/>
</dbReference>
<gene>
    <name evidence="1" type="ORF">FOMPIDRAFT_150094</name>
</gene>
<protein>
    <submittedName>
        <fullName evidence="1">Uncharacterized protein</fullName>
    </submittedName>
</protein>
<accession>S8DMI2</accession>
<dbReference type="InParanoid" id="S8DMI2"/>
<dbReference type="EMBL" id="KE504226">
    <property type="protein sequence ID" value="EPS94671.1"/>
    <property type="molecule type" value="Genomic_DNA"/>
</dbReference>
<evidence type="ECO:0000313" key="2">
    <source>
        <dbReference type="Proteomes" id="UP000015241"/>
    </source>
</evidence>
<name>S8DMI2_FOMSC</name>
<evidence type="ECO:0000313" key="1">
    <source>
        <dbReference type="EMBL" id="EPS94671.1"/>
    </source>
</evidence>
<reference evidence="1 2" key="1">
    <citation type="journal article" date="2012" name="Science">
        <title>The Paleozoic origin of enzymatic lignin decomposition reconstructed from 31 fungal genomes.</title>
        <authorList>
            <person name="Floudas D."/>
            <person name="Binder M."/>
            <person name="Riley R."/>
            <person name="Barry K."/>
            <person name="Blanchette R.A."/>
            <person name="Henrissat B."/>
            <person name="Martinez A.T."/>
            <person name="Otillar R."/>
            <person name="Spatafora J.W."/>
            <person name="Yadav J.S."/>
            <person name="Aerts A."/>
            <person name="Benoit I."/>
            <person name="Boyd A."/>
            <person name="Carlson A."/>
            <person name="Copeland A."/>
            <person name="Coutinho P.M."/>
            <person name="de Vries R.P."/>
            <person name="Ferreira P."/>
            <person name="Findley K."/>
            <person name="Foster B."/>
            <person name="Gaskell J."/>
            <person name="Glotzer D."/>
            <person name="Gorecki P."/>
            <person name="Heitman J."/>
            <person name="Hesse C."/>
            <person name="Hori C."/>
            <person name="Igarashi K."/>
            <person name="Jurgens J.A."/>
            <person name="Kallen N."/>
            <person name="Kersten P."/>
            <person name="Kohler A."/>
            <person name="Kuees U."/>
            <person name="Kumar T.K.A."/>
            <person name="Kuo A."/>
            <person name="LaButti K."/>
            <person name="Larrondo L.F."/>
            <person name="Lindquist E."/>
            <person name="Ling A."/>
            <person name="Lombard V."/>
            <person name="Lucas S."/>
            <person name="Lundell T."/>
            <person name="Martin R."/>
            <person name="McLaughlin D.J."/>
            <person name="Morgenstern I."/>
            <person name="Morin E."/>
            <person name="Murat C."/>
            <person name="Nagy L.G."/>
            <person name="Nolan M."/>
            <person name="Ohm R.A."/>
            <person name="Patyshakuliyeva A."/>
            <person name="Rokas A."/>
            <person name="Ruiz-Duenas F.J."/>
            <person name="Sabat G."/>
            <person name="Salamov A."/>
            <person name="Samejima M."/>
            <person name="Schmutz J."/>
            <person name="Slot J.C."/>
            <person name="St John F."/>
            <person name="Stenlid J."/>
            <person name="Sun H."/>
            <person name="Sun S."/>
            <person name="Syed K."/>
            <person name="Tsang A."/>
            <person name="Wiebenga A."/>
            <person name="Young D."/>
            <person name="Pisabarro A."/>
            <person name="Eastwood D.C."/>
            <person name="Martin F."/>
            <person name="Cullen D."/>
            <person name="Grigoriev I.V."/>
            <person name="Hibbett D.S."/>
        </authorList>
    </citation>
    <scope>NUCLEOTIDE SEQUENCE</scope>
    <source>
        <strain evidence="2">FP-58527</strain>
    </source>
</reference>